<keyword evidence="12" id="KW-1185">Reference proteome</keyword>
<keyword evidence="2" id="KW-0479">Metal-binding</keyword>
<dbReference type="SMART" id="SM00225">
    <property type="entry name" value="BTB"/>
    <property type="match status" value="1"/>
</dbReference>
<dbReference type="AlphaFoldDB" id="A0A6J8CGV3"/>
<evidence type="ECO:0000313" key="12">
    <source>
        <dbReference type="Proteomes" id="UP000507470"/>
    </source>
</evidence>
<evidence type="ECO:0000256" key="1">
    <source>
        <dbReference type="ARBA" id="ARBA00004123"/>
    </source>
</evidence>
<keyword evidence="3" id="KW-0677">Repeat</keyword>
<dbReference type="PANTHER" id="PTHR24394">
    <property type="entry name" value="ZINC FINGER PROTEIN"/>
    <property type="match status" value="1"/>
</dbReference>
<dbReference type="Gene3D" id="3.30.160.60">
    <property type="entry name" value="Classic Zinc Finger"/>
    <property type="match status" value="4"/>
</dbReference>
<dbReference type="InterPro" id="IPR036236">
    <property type="entry name" value="Znf_C2H2_sf"/>
</dbReference>
<evidence type="ECO:0000256" key="3">
    <source>
        <dbReference type="ARBA" id="ARBA00022737"/>
    </source>
</evidence>
<dbReference type="SUPFAM" id="SSF57667">
    <property type="entry name" value="beta-beta-alpha zinc fingers"/>
    <property type="match status" value="2"/>
</dbReference>
<dbReference type="PROSITE" id="PS50097">
    <property type="entry name" value="BTB"/>
    <property type="match status" value="1"/>
</dbReference>
<dbReference type="SUPFAM" id="SSF54695">
    <property type="entry name" value="POZ domain"/>
    <property type="match status" value="1"/>
</dbReference>
<evidence type="ECO:0000313" key="11">
    <source>
        <dbReference type="EMBL" id="CAC5394287.1"/>
    </source>
</evidence>
<name>A0A6J8CGV3_MYTCO</name>
<dbReference type="EMBL" id="CACVKT020005268">
    <property type="protein sequence ID" value="CAC5394287.1"/>
    <property type="molecule type" value="Genomic_DNA"/>
</dbReference>
<evidence type="ECO:0000259" key="9">
    <source>
        <dbReference type="PROSITE" id="PS50097"/>
    </source>
</evidence>
<evidence type="ECO:0000256" key="5">
    <source>
        <dbReference type="ARBA" id="ARBA00022833"/>
    </source>
</evidence>
<dbReference type="InterPro" id="IPR011333">
    <property type="entry name" value="SKP1/BTB/POZ_sf"/>
</dbReference>
<evidence type="ECO:0000256" key="6">
    <source>
        <dbReference type="ARBA" id="ARBA00023242"/>
    </source>
</evidence>
<dbReference type="OrthoDB" id="6085123at2759"/>
<sequence length="1000" mass="113975">MDQNLMRMIMHTGSEPHENAHWNRPLKSRVNTPKTAGTGRIINIQVGGHRDTVLITLHSFQQKETLCDVNIQTKDGQVKGHSVILASCASAVLCNQVFTQRNNGINSIIYINCPEFTRRDVDSVLQFLYLGVINIDTEHVEGFLALCSAWQLQLAASMIEYYLKQNCKNINKAVNCMNLSMPYDSANQPSTNSQSGVNCNVSASLGVKPNLTDPRLVGSTNGTTQLLTTNSHFQHLTSNETMVDKGSFTYIKPNVSSFTNQVSYDGPLSTQISQEWHLRLKDSLPSVNANHETMDQYGKPSGNLLLQSVLEKDGTRLSTDNHSQVQYSHSDTNLFTDVSQIQTVCRDREQCNILSDTKIPLVEPICTKQLSSISTLDSPNEPLLQLQCEEDEPFVKTEQAYCSGYSSNVPLVHTKGDNCLMGDNCLVNDFAMNAIMLQKNEIQKQAQSILNQTNSSLIDEQFQIVENQFISNQKEQMTVNVTDNWYESSHILDQIPVNEALNTSNSNQDQAQIIENPYSSNHKEEAQVIENQNMYIVDGDLASVSNNNISVMSQKDGKNYTKLEEYSKKLKDGENIQKNFIRKRKNTRKTPHGKKDESVRRRKTKTKVEKALCNPTKSAMKMDDTSKISLELSDHSENIDNIELARQIKIRNQKCRKCDFRYTSGDQSYKQHWLENHLNQYQCEVCDWVGPWKRDLAKHMYRKHDETVACPERYPLKKCTFQGCNYTTLSLFMHIHVKGHVKKKQTKRMCEICAATLGCEASLQRHIKLQHSGSKVKACIICSKKFECKMDLKKHMISTHGSPFVCHLCPYKATASYNLDLHLHKKHGIEMKHKKFVCDQCDFYCFRIIQLNQHKLIHNTSTLTLEQYKCSKCKKTCKSSVSLRQHMLNVHSSKRYKCTLCDYEAKTKIALKRHMTSRHSEERPFSCHLCSYSCKIRENVHSHLKHAHKLKVVTRASMFYNMIKTGKGFDQVKEIDKNGAPLLIMEPEGNSMEALETKGN</sequence>
<evidence type="ECO:0008006" key="13">
    <source>
        <dbReference type="Google" id="ProtNLM"/>
    </source>
</evidence>
<gene>
    <name evidence="11" type="ORF">MCOR_29047</name>
</gene>
<dbReference type="Pfam" id="PF00651">
    <property type="entry name" value="BTB"/>
    <property type="match status" value="1"/>
</dbReference>
<keyword evidence="4 7" id="KW-0863">Zinc-finger</keyword>
<accession>A0A6J8CGV3</accession>
<dbReference type="GO" id="GO:0005634">
    <property type="term" value="C:nucleus"/>
    <property type="evidence" value="ECO:0007669"/>
    <property type="project" value="UniProtKB-SubCell"/>
</dbReference>
<dbReference type="SMART" id="SM00355">
    <property type="entry name" value="ZnF_C2H2"/>
    <property type="match status" value="10"/>
</dbReference>
<evidence type="ECO:0000256" key="2">
    <source>
        <dbReference type="ARBA" id="ARBA00022723"/>
    </source>
</evidence>
<feature type="region of interest" description="Disordered" evidence="8">
    <location>
        <begin position="582"/>
        <end position="605"/>
    </location>
</feature>
<keyword evidence="5" id="KW-0862">Zinc</keyword>
<dbReference type="GO" id="GO:0000981">
    <property type="term" value="F:DNA-binding transcription factor activity, RNA polymerase II-specific"/>
    <property type="evidence" value="ECO:0007669"/>
    <property type="project" value="TreeGrafter"/>
</dbReference>
<dbReference type="GO" id="GO:0008270">
    <property type="term" value="F:zinc ion binding"/>
    <property type="evidence" value="ECO:0007669"/>
    <property type="project" value="UniProtKB-KW"/>
</dbReference>
<reference evidence="11 12" key="1">
    <citation type="submission" date="2020-06" db="EMBL/GenBank/DDBJ databases">
        <authorList>
            <person name="Li R."/>
            <person name="Bekaert M."/>
        </authorList>
    </citation>
    <scope>NUCLEOTIDE SEQUENCE [LARGE SCALE GENOMIC DNA]</scope>
    <source>
        <strain evidence="12">wild</strain>
    </source>
</reference>
<dbReference type="Gene3D" id="3.30.710.10">
    <property type="entry name" value="Potassium Channel Kv1.1, Chain A"/>
    <property type="match status" value="1"/>
</dbReference>
<feature type="compositionally biased region" description="Basic residues" evidence="8">
    <location>
        <begin position="582"/>
        <end position="592"/>
    </location>
</feature>
<dbReference type="InterPro" id="IPR000210">
    <property type="entry name" value="BTB/POZ_dom"/>
</dbReference>
<dbReference type="CDD" id="cd18186">
    <property type="entry name" value="BTB_POZ_ZBTB_KLHL-like"/>
    <property type="match status" value="1"/>
</dbReference>
<dbReference type="PANTHER" id="PTHR24394:SF29">
    <property type="entry name" value="MYONEURIN"/>
    <property type="match status" value="1"/>
</dbReference>
<organism evidence="11 12">
    <name type="scientific">Mytilus coruscus</name>
    <name type="common">Sea mussel</name>
    <dbReference type="NCBI Taxonomy" id="42192"/>
    <lineage>
        <taxon>Eukaryota</taxon>
        <taxon>Metazoa</taxon>
        <taxon>Spiralia</taxon>
        <taxon>Lophotrochozoa</taxon>
        <taxon>Mollusca</taxon>
        <taxon>Bivalvia</taxon>
        <taxon>Autobranchia</taxon>
        <taxon>Pteriomorphia</taxon>
        <taxon>Mytilida</taxon>
        <taxon>Mytiloidea</taxon>
        <taxon>Mytilidae</taxon>
        <taxon>Mytilinae</taxon>
        <taxon>Mytilus</taxon>
    </lineage>
</organism>
<protein>
    <recommendedName>
        <fullName evidence="13">KRAB</fullName>
    </recommendedName>
</protein>
<dbReference type="Proteomes" id="UP000507470">
    <property type="component" value="Unassembled WGS sequence"/>
</dbReference>
<feature type="domain" description="C2H2-type" evidence="10">
    <location>
        <begin position="896"/>
        <end position="924"/>
    </location>
</feature>
<dbReference type="InterPro" id="IPR013087">
    <property type="entry name" value="Znf_C2H2_type"/>
</dbReference>
<evidence type="ECO:0000256" key="8">
    <source>
        <dbReference type="SAM" id="MobiDB-lite"/>
    </source>
</evidence>
<proteinExistence type="predicted"/>
<evidence type="ECO:0000256" key="7">
    <source>
        <dbReference type="PROSITE-ProRule" id="PRU00042"/>
    </source>
</evidence>
<evidence type="ECO:0000259" key="10">
    <source>
        <dbReference type="PROSITE" id="PS50157"/>
    </source>
</evidence>
<keyword evidence="6" id="KW-0539">Nucleus</keyword>
<feature type="domain" description="C2H2-type" evidence="10">
    <location>
        <begin position="748"/>
        <end position="776"/>
    </location>
</feature>
<dbReference type="PROSITE" id="PS00028">
    <property type="entry name" value="ZINC_FINGER_C2H2_1"/>
    <property type="match status" value="4"/>
</dbReference>
<feature type="domain" description="BTB" evidence="9">
    <location>
        <begin position="67"/>
        <end position="137"/>
    </location>
</feature>
<feature type="domain" description="C2H2-type" evidence="10">
    <location>
        <begin position="868"/>
        <end position="896"/>
    </location>
</feature>
<dbReference type="PROSITE" id="PS50157">
    <property type="entry name" value="ZINC_FINGER_C2H2_2"/>
    <property type="match status" value="3"/>
</dbReference>
<comment type="subcellular location">
    <subcellularLocation>
        <location evidence="1">Nucleus</location>
    </subcellularLocation>
</comment>
<evidence type="ECO:0000256" key="4">
    <source>
        <dbReference type="ARBA" id="ARBA00022771"/>
    </source>
</evidence>